<evidence type="ECO:0000256" key="9">
    <source>
        <dbReference type="ARBA" id="ARBA00023049"/>
    </source>
</evidence>
<evidence type="ECO:0000256" key="11">
    <source>
        <dbReference type="PIRSR" id="PIRSR627057-1"/>
    </source>
</evidence>
<dbReference type="InterPro" id="IPR001915">
    <property type="entry name" value="Peptidase_M48"/>
</dbReference>
<evidence type="ECO:0000256" key="2">
    <source>
        <dbReference type="ARBA" id="ARBA00022670"/>
    </source>
</evidence>
<feature type="active site" description="Proton donor" evidence="11">
    <location>
        <position position="371"/>
    </location>
</feature>
<organism evidence="17 18">
    <name type="scientific">Janthinobacterium lividum</name>
    <dbReference type="NCBI Taxonomy" id="29581"/>
    <lineage>
        <taxon>Bacteria</taxon>
        <taxon>Pseudomonadati</taxon>
        <taxon>Pseudomonadota</taxon>
        <taxon>Betaproteobacteria</taxon>
        <taxon>Burkholderiales</taxon>
        <taxon>Oxalobacteraceae</taxon>
        <taxon>Janthinobacterium</taxon>
    </lineage>
</organism>
<evidence type="ECO:0000256" key="14">
    <source>
        <dbReference type="SAM" id="Phobius"/>
    </source>
</evidence>
<dbReference type="CDD" id="cd07343">
    <property type="entry name" value="M48A_Zmpste24p_like"/>
    <property type="match status" value="1"/>
</dbReference>
<feature type="transmembrane region" description="Helical" evidence="14">
    <location>
        <begin position="103"/>
        <end position="124"/>
    </location>
</feature>
<evidence type="ECO:0000256" key="12">
    <source>
        <dbReference type="PIRSR" id="PIRSR627057-2"/>
    </source>
</evidence>
<accession>A0A1E8PNP6</accession>
<dbReference type="AlphaFoldDB" id="A0A1E8PNP6"/>
<evidence type="ECO:0000256" key="5">
    <source>
        <dbReference type="ARBA" id="ARBA00022801"/>
    </source>
</evidence>
<evidence type="ECO:0000256" key="4">
    <source>
        <dbReference type="ARBA" id="ARBA00022723"/>
    </source>
</evidence>
<keyword evidence="5 13" id="KW-0378">Hydrolase</keyword>
<dbReference type="PANTHER" id="PTHR10120">
    <property type="entry name" value="CAAX PRENYL PROTEASE 1"/>
    <property type="match status" value="1"/>
</dbReference>
<keyword evidence="6" id="KW-0256">Endoplasmic reticulum</keyword>
<comment type="subcellular location">
    <subcellularLocation>
        <location evidence="1">Endoplasmic reticulum membrane</location>
        <topology evidence="1">Multi-pass membrane protein</topology>
    </subcellularLocation>
</comment>
<keyword evidence="2 13" id="KW-0645">Protease</keyword>
<keyword evidence="7 12" id="KW-0862">Zinc</keyword>
<feature type="binding site" evidence="12">
    <location>
        <position position="281"/>
    </location>
    <ligand>
        <name>Zn(2+)</name>
        <dbReference type="ChEBI" id="CHEBI:29105"/>
        <note>catalytic</note>
    </ligand>
</feature>
<dbReference type="GO" id="GO:0071586">
    <property type="term" value="P:CAAX-box protein processing"/>
    <property type="evidence" value="ECO:0007669"/>
    <property type="project" value="InterPro"/>
</dbReference>
<dbReference type="EMBL" id="MAQB02000001">
    <property type="protein sequence ID" value="OFJ47928.1"/>
    <property type="molecule type" value="Genomic_DNA"/>
</dbReference>
<keyword evidence="9 13" id="KW-0482">Metalloprotease</keyword>
<evidence type="ECO:0000256" key="10">
    <source>
        <dbReference type="ARBA" id="ARBA00023136"/>
    </source>
</evidence>
<evidence type="ECO:0000313" key="17">
    <source>
        <dbReference type="EMBL" id="OFJ47928.1"/>
    </source>
</evidence>
<evidence type="ECO:0000256" key="6">
    <source>
        <dbReference type="ARBA" id="ARBA00022824"/>
    </source>
</evidence>
<dbReference type="GO" id="GO:0004222">
    <property type="term" value="F:metalloendopeptidase activity"/>
    <property type="evidence" value="ECO:0007669"/>
    <property type="project" value="InterPro"/>
</dbReference>
<keyword evidence="10 14" id="KW-0472">Membrane</keyword>
<sequence length="426" mass="47078">MYSLAFSILFVSVLVLTLAVRFWLASRQIRHVLAHRAAVPPEFAEKIPLAAHQKAADYTVAKTKFGLLTLLVNYAVLIGFTLLGGLQWLALSLNAWMGAGSPMLYQIGLIAAFAGISGLIDLPFDYYRQFVLEQRFGFNTMARKLFFTDMLKGVGLGAAIGLPLIWVVLTLMARSGDLWWLYAWFVWSGFQLLMMVLFPTVIAPLFNKFTPLADESLKSRIEGLMQRVGFASKGLFVMDGSKRSAHGNAYFSGFGANKRIVFFDTLLSRLAPQEIEAVLAHELGHFKLKHIVKRIAMMFVISLGFLALLGLLKTQPWFYAGLGIDPVALALTGQPTDALALLLFMLALPVFTFLLGPLTSLSSRKHEFEADAFAAKHTQADDLVTALVKMYEDNASTLTPDPLHSAFYDSHPPASVRIRHLKGATT</sequence>
<dbReference type="GO" id="GO:0046872">
    <property type="term" value="F:metal ion binding"/>
    <property type="evidence" value="ECO:0007669"/>
    <property type="project" value="UniProtKB-KW"/>
</dbReference>
<evidence type="ECO:0000256" key="1">
    <source>
        <dbReference type="ARBA" id="ARBA00004477"/>
    </source>
</evidence>
<feature type="transmembrane region" description="Helical" evidence="14">
    <location>
        <begin position="6"/>
        <end position="24"/>
    </location>
</feature>
<dbReference type="InterPro" id="IPR032456">
    <property type="entry name" value="Peptidase_M48_N"/>
</dbReference>
<feature type="active site" evidence="11">
    <location>
        <position position="282"/>
    </location>
</feature>
<dbReference type="Pfam" id="PF16491">
    <property type="entry name" value="Peptidase_M48_N"/>
    <property type="match status" value="1"/>
</dbReference>
<keyword evidence="4 12" id="KW-0479">Metal-binding</keyword>
<evidence type="ECO:0000256" key="7">
    <source>
        <dbReference type="ARBA" id="ARBA00022833"/>
    </source>
</evidence>
<reference evidence="17 18" key="1">
    <citation type="submission" date="2016-10" db="EMBL/GenBank/DDBJ databases">
        <title>Updated version of Genome Assembly of Janthinobacterium lividum ERGS5:01.</title>
        <authorList>
            <person name="Kumar R."/>
            <person name="Acharya V."/>
            <person name="Singh D."/>
        </authorList>
    </citation>
    <scope>NUCLEOTIDE SEQUENCE [LARGE SCALE GENOMIC DNA]</scope>
    <source>
        <strain evidence="17 18">ERGS5:01</strain>
    </source>
</reference>
<dbReference type="Gene3D" id="3.30.2010.10">
    <property type="entry name" value="Metalloproteases ('zincins'), catalytic domain"/>
    <property type="match status" value="1"/>
</dbReference>
<comment type="caution">
    <text evidence="17">The sequence shown here is derived from an EMBL/GenBank/DDBJ whole genome shotgun (WGS) entry which is preliminary data.</text>
</comment>
<evidence type="ECO:0000256" key="3">
    <source>
        <dbReference type="ARBA" id="ARBA00022692"/>
    </source>
</evidence>
<feature type="transmembrane region" description="Helical" evidence="14">
    <location>
        <begin position="338"/>
        <end position="358"/>
    </location>
</feature>
<evidence type="ECO:0000256" key="8">
    <source>
        <dbReference type="ARBA" id="ARBA00022989"/>
    </source>
</evidence>
<dbReference type="Proteomes" id="UP000092634">
    <property type="component" value="Unassembled WGS sequence"/>
</dbReference>
<feature type="transmembrane region" description="Helical" evidence="14">
    <location>
        <begin position="295"/>
        <end position="318"/>
    </location>
</feature>
<proteinExistence type="inferred from homology"/>
<feature type="transmembrane region" description="Helical" evidence="14">
    <location>
        <begin position="145"/>
        <end position="169"/>
    </location>
</feature>
<evidence type="ECO:0000256" key="13">
    <source>
        <dbReference type="RuleBase" id="RU003983"/>
    </source>
</evidence>
<keyword evidence="3 14" id="KW-0812">Transmembrane</keyword>
<dbReference type="Pfam" id="PF01435">
    <property type="entry name" value="Peptidase_M48"/>
    <property type="match status" value="1"/>
</dbReference>
<feature type="domain" description="Peptidase M48" evidence="15">
    <location>
        <begin position="212"/>
        <end position="423"/>
    </location>
</feature>
<name>A0A1E8PNP6_9BURK</name>
<keyword evidence="8 14" id="KW-1133">Transmembrane helix</keyword>
<feature type="transmembrane region" description="Helical" evidence="14">
    <location>
        <begin position="71"/>
        <end position="91"/>
    </location>
</feature>
<gene>
    <name evidence="17" type="ORF">BA896_001930</name>
</gene>
<evidence type="ECO:0000259" key="16">
    <source>
        <dbReference type="Pfam" id="PF16491"/>
    </source>
</evidence>
<comment type="similarity">
    <text evidence="13">Belongs to the peptidase M48 family.</text>
</comment>
<comment type="cofactor">
    <cofactor evidence="12 13">
        <name>Zn(2+)</name>
        <dbReference type="ChEBI" id="CHEBI:29105"/>
    </cofactor>
    <text evidence="12 13">Binds 1 zinc ion per subunit.</text>
</comment>
<dbReference type="InterPro" id="IPR027057">
    <property type="entry name" value="CAXX_Prtase_1"/>
</dbReference>
<dbReference type="FunFam" id="3.30.2010.10:FF:000002">
    <property type="entry name" value="CAAX prenyl protease"/>
    <property type="match status" value="1"/>
</dbReference>
<evidence type="ECO:0000313" key="18">
    <source>
        <dbReference type="Proteomes" id="UP000092634"/>
    </source>
</evidence>
<evidence type="ECO:0000259" key="15">
    <source>
        <dbReference type="Pfam" id="PF01435"/>
    </source>
</evidence>
<feature type="domain" description="CAAX prenyl protease 1 N-terminal" evidence="16">
    <location>
        <begin position="28"/>
        <end position="208"/>
    </location>
</feature>
<feature type="binding site" evidence="12">
    <location>
        <position position="367"/>
    </location>
    <ligand>
        <name>Zn(2+)</name>
        <dbReference type="ChEBI" id="CHEBI:29105"/>
        <note>catalytic</note>
    </ligand>
</feature>
<feature type="transmembrane region" description="Helical" evidence="14">
    <location>
        <begin position="181"/>
        <end position="206"/>
    </location>
</feature>
<protein>
    <submittedName>
        <fullName evidence="17">Peptidase M48</fullName>
    </submittedName>
</protein>
<feature type="binding site" evidence="12">
    <location>
        <position position="285"/>
    </location>
    <ligand>
        <name>Zn(2+)</name>
        <dbReference type="ChEBI" id="CHEBI:29105"/>
        <note>catalytic</note>
    </ligand>
</feature>